<keyword evidence="1" id="KW-0175">Coiled coil</keyword>
<accession>A0A235BB62</accession>
<evidence type="ECO:0000313" key="3">
    <source>
        <dbReference type="EMBL" id="OYD09531.1"/>
    </source>
</evidence>
<dbReference type="EMBL" id="NOWF01000001">
    <property type="protein sequence ID" value="OYD09531.1"/>
    <property type="molecule type" value="Genomic_DNA"/>
</dbReference>
<gene>
    <name evidence="3" type="ORF">CHM34_00485</name>
</gene>
<keyword evidence="4" id="KW-1185">Reference proteome</keyword>
<sequence length="228" mass="26742">MIGKLLTRAKELFKSSPPPSESPTAEDVKNRSPSSPNPENTDAVSSPSTPSPSTGEADEFVYQEGDFTFSIPLDEEEKQVLKKAEEKHAELEKRYSGSDNKWERQQVQRALFMKYWALQVHYKEQAQYWYKQRNHQSEALEKTIRYCKKQIRYAPMAIRAHRMDPLSKGKLPHHYGYKQLAIIYDKQGKHDEAIRLCRQALEEGWNGDWEERIHRYRKNRDKSAESPQ</sequence>
<evidence type="ECO:0000256" key="2">
    <source>
        <dbReference type="SAM" id="MobiDB-lite"/>
    </source>
</evidence>
<organism evidence="3 4">
    <name type="scientific">Paludifilum halophilum</name>
    <dbReference type="NCBI Taxonomy" id="1642702"/>
    <lineage>
        <taxon>Bacteria</taxon>
        <taxon>Bacillati</taxon>
        <taxon>Bacillota</taxon>
        <taxon>Bacilli</taxon>
        <taxon>Bacillales</taxon>
        <taxon>Thermoactinomycetaceae</taxon>
        <taxon>Paludifilum</taxon>
    </lineage>
</organism>
<evidence type="ECO:0000313" key="4">
    <source>
        <dbReference type="Proteomes" id="UP000215459"/>
    </source>
</evidence>
<feature type="coiled-coil region" evidence="1">
    <location>
        <begin position="74"/>
        <end position="101"/>
    </location>
</feature>
<feature type="region of interest" description="Disordered" evidence="2">
    <location>
        <begin position="1"/>
        <end position="59"/>
    </location>
</feature>
<dbReference type="OrthoDB" id="2988417at2"/>
<proteinExistence type="predicted"/>
<feature type="compositionally biased region" description="Low complexity" evidence="2">
    <location>
        <begin position="45"/>
        <end position="54"/>
    </location>
</feature>
<comment type="caution">
    <text evidence="3">The sequence shown here is derived from an EMBL/GenBank/DDBJ whole genome shotgun (WGS) entry which is preliminary data.</text>
</comment>
<evidence type="ECO:0000256" key="1">
    <source>
        <dbReference type="SAM" id="Coils"/>
    </source>
</evidence>
<dbReference type="AlphaFoldDB" id="A0A235BB62"/>
<reference evidence="3 4" key="1">
    <citation type="submission" date="2017-07" db="EMBL/GenBank/DDBJ databases">
        <title>The genome sequence of Paludifilum halophilum highlights mechanisms for microbial adaptation to high salt environemnts.</title>
        <authorList>
            <person name="Belbahri L."/>
        </authorList>
    </citation>
    <scope>NUCLEOTIDE SEQUENCE [LARGE SCALE GENOMIC DNA]</scope>
    <source>
        <strain evidence="3 4">DSM 102817</strain>
    </source>
</reference>
<dbReference type="Proteomes" id="UP000215459">
    <property type="component" value="Unassembled WGS sequence"/>
</dbReference>
<dbReference type="RefSeq" id="WP_094262631.1">
    <property type="nucleotide sequence ID" value="NZ_NOWF01000001.1"/>
</dbReference>
<dbReference type="InterPro" id="IPR011990">
    <property type="entry name" value="TPR-like_helical_dom_sf"/>
</dbReference>
<name>A0A235BB62_9BACL</name>
<evidence type="ECO:0008006" key="5">
    <source>
        <dbReference type="Google" id="ProtNLM"/>
    </source>
</evidence>
<feature type="compositionally biased region" description="Polar residues" evidence="2">
    <location>
        <begin position="31"/>
        <end position="44"/>
    </location>
</feature>
<protein>
    <recommendedName>
        <fullName evidence="5">Tetratricopeptide repeat protein</fullName>
    </recommendedName>
</protein>
<dbReference type="SUPFAM" id="SSF48452">
    <property type="entry name" value="TPR-like"/>
    <property type="match status" value="1"/>
</dbReference>
<dbReference type="Gene3D" id="1.25.40.10">
    <property type="entry name" value="Tetratricopeptide repeat domain"/>
    <property type="match status" value="1"/>
</dbReference>